<dbReference type="Proteomes" id="UP001396898">
    <property type="component" value="Unassembled WGS sequence"/>
</dbReference>
<evidence type="ECO:0000256" key="1">
    <source>
        <dbReference type="SAM" id="MobiDB-lite"/>
    </source>
</evidence>
<reference evidence="2 3" key="1">
    <citation type="submission" date="2023-01" db="EMBL/GenBank/DDBJ databases">
        <title>Analysis of 21 Apiospora genomes using comparative genomics revels a genus with tremendous synthesis potential of carbohydrate active enzymes and secondary metabolites.</title>
        <authorList>
            <person name="Sorensen T."/>
        </authorList>
    </citation>
    <scope>NUCLEOTIDE SEQUENCE [LARGE SCALE GENOMIC DNA]</scope>
    <source>
        <strain evidence="2 3">CBS 20057</strain>
    </source>
</reference>
<feature type="region of interest" description="Disordered" evidence="1">
    <location>
        <begin position="1"/>
        <end position="70"/>
    </location>
</feature>
<keyword evidence="3" id="KW-1185">Reference proteome</keyword>
<dbReference type="EMBL" id="JAQQWI010000002">
    <property type="protein sequence ID" value="KAK8037818.1"/>
    <property type="molecule type" value="Genomic_DNA"/>
</dbReference>
<accession>A0ABR1SWA1</accession>
<proteinExistence type="predicted"/>
<gene>
    <name evidence="2" type="ORF">PG991_001164</name>
</gene>
<name>A0ABR1SWA1_9PEZI</name>
<evidence type="ECO:0000313" key="2">
    <source>
        <dbReference type="EMBL" id="KAK8037818.1"/>
    </source>
</evidence>
<evidence type="ECO:0000313" key="3">
    <source>
        <dbReference type="Proteomes" id="UP001396898"/>
    </source>
</evidence>
<feature type="compositionally biased region" description="Basic and acidic residues" evidence="1">
    <location>
        <begin position="57"/>
        <end position="70"/>
    </location>
</feature>
<feature type="compositionally biased region" description="Polar residues" evidence="1">
    <location>
        <begin position="1"/>
        <end position="12"/>
    </location>
</feature>
<organism evidence="2 3">
    <name type="scientific">Apiospora marii</name>
    <dbReference type="NCBI Taxonomy" id="335849"/>
    <lineage>
        <taxon>Eukaryota</taxon>
        <taxon>Fungi</taxon>
        <taxon>Dikarya</taxon>
        <taxon>Ascomycota</taxon>
        <taxon>Pezizomycotina</taxon>
        <taxon>Sordariomycetes</taxon>
        <taxon>Xylariomycetidae</taxon>
        <taxon>Amphisphaeriales</taxon>
        <taxon>Apiosporaceae</taxon>
        <taxon>Apiospora</taxon>
    </lineage>
</organism>
<sequence length="152" mass="16832">MNNLSAVTSLSRSRQDQIDALATQAREARDRIQQAVRRLNNQPGAESDRPVGPTDEPEPRRSGNAQDVEKIKRARDKIGAVWKGLMLAGREALSGSVPTAFGEWGFWRELARIAGPRAGVIIEAMLIAYGPRLLLYGYPGRQRRMVLHNVSS</sequence>
<protein>
    <submittedName>
        <fullName evidence="2">Uncharacterized protein</fullName>
    </submittedName>
</protein>
<comment type="caution">
    <text evidence="2">The sequence shown here is derived from an EMBL/GenBank/DDBJ whole genome shotgun (WGS) entry which is preliminary data.</text>
</comment>